<reference evidence="1 2" key="4">
    <citation type="journal article" date="2011" name="BMC Genomics">
        <title>RNA-Seq improves annotation of protein-coding genes in the cucumber genome.</title>
        <authorList>
            <person name="Li Z."/>
            <person name="Zhang Z."/>
            <person name="Yan P."/>
            <person name="Huang S."/>
            <person name="Fei Z."/>
            <person name="Lin K."/>
        </authorList>
    </citation>
    <scope>NUCLEOTIDE SEQUENCE [LARGE SCALE GENOMIC DNA]</scope>
    <source>
        <strain evidence="2">cv. 9930</strain>
    </source>
</reference>
<dbReference type="EMBL" id="CM002927">
    <property type="protein sequence ID" value="KGN49027.1"/>
    <property type="molecule type" value="Genomic_DNA"/>
</dbReference>
<accession>A0A0A0KL18</accession>
<reference evidence="1 2" key="3">
    <citation type="journal article" date="2010" name="BMC Genomics">
        <title>Transcriptome sequencing and comparative analysis of cucumber flowers with different sex types.</title>
        <authorList>
            <person name="Guo S."/>
            <person name="Zheng Y."/>
            <person name="Joung J.G."/>
            <person name="Liu S."/>
            <person name="Zhang Z."/>
            <person name="Crasta O.R."/>
            <person name="Sobral B.W."/>
            <person name="Xu Y."/>
            <person name="Huang S."/>
            <person name="Fei Z."/>
        </authorList>
    </citation>
    <scope>NUCLEOTIDE SEQUENCE [LARGE SCALE GENOMIC DNA]</scope>
    <source>
        <strain evidence="2">cv. 9930</strain>
    </source>
</reference>
<keyword evidence="2" id="KW-1185">Reference proteome</keyword>
<evidence type="ECO:0000313" key="1">
    <source>
        <dbReference type="EMBL" id="KGN49027.1"/>
    </source>
</evidence>
<reference evidence="1 2" key="2">
    <citation type="journal article" date="2009" name="PLoS ONE">
        <title>An integrated genetic and cytogenetic map of the cucumber genome.</title>
        <authorList>
            <person name="Ren Y."/>
            <person name="Zhang Z."/>
            <person name="Liu J."/>
            <person name="Staub J.E."/>
            <person name="Han Y."/>
            <person name="Cheng Z."/>
            <person name="Li X."/>
            <person name="Lu J."/>
            <person name="Miao H."/>
            <person name="Kang H."/>
            <person name="Xie B."/>
            <person name="Gu X."/>
            <person name="Wang X."/>
            <person name="Du Y."/>
            <person name="Jin W."/>
            <person name="Huang S."/>
        </authorList>
    </citation>
    <scope>NUCLEOTIDE SEQUENCE [LARGE SCALE GENOMIC DNA]</scope>
    <source>
        <strain evidence="2">cv. 9930</strain>
    </source>
</reference>
<proteinExistence type="predicted"/>
<dbReference type="Gramene" id="KGN49027">
    <property type="protein sequence ID" value="KGN49027"/>
    <property type="gene ID" value="Csa_6G510940"/>
</dbReference>
<name>A0A0A0KL18_CUCSA</name>
<dbReference type="AlphaFoldDB" id="A0A0A0KL18"/>
<dbReference type="Proteomes" id="UP000029981">
    <property type="component" value="Chromosome 6"/>
</dbReference>
<reference evidence="1 2" key="1">
    <citation type="journal article" date="2009" name="Nat. Genet.">
        <title>The genome of the cucumber, Cucumis sativus L.</title>
        <authorList>
            <person name="Huang S."/>
            <person name="Li R."/>
            <person name="Zhang Z."/>
            <person name="Li L."/>
            <person name="Gu X."/>
            <person name="Fan W."/>
            <person name="Lucas W.J."/>
            <person name="Wang X."/>
            <person name="Xie B."/>
            <person name="Ni P."/>
            <person name="Ren Y."/>
            <person name="Zhu H."/>
            <person name="Li J."/>
            <person name="Lin K."/>
            <person name="Jin W."/>
            <person name="Fei Z."/>
            <person name="Li G."/>
            <person name="Staub J."/>
            <person name="Kilian A."/>
            <person name="van der Vossen E.A."/>
            <person name="Wu Y."/>
            <person name="Guo J."/>
            <person name="He J."/>
            <person name="Jia Z."/>
            <person name="Ren Y."/>
            <person name="Tian G."/>
            <person name="Lu Y."/>
            <person name="Ruan J."/>
            <person name="Qian W."/>
            <person name="Wang M."/>
            <person name="Huang Q."/>
            <person name="Li B."/>
            <person name="Xuan Z."/>
            <person name="Cao J."/>
            <person name="Asan"/>
            <person name="Wu Z."/>
            <person name="Zhang J."/>
            <person name="Cai Q."/>
            <person name="Bai Y."/>
            <person name="Zhao B."/>
            <person name="Han Y."/>
            <person name="Li Y."/>
            <person name="Li X."/>
            <person name="Wang S."/>
            <person name="Shi Q."/>
            <person name="Liu S."/>
            <person name="Cho W.K."/>
            <person name="Kim J.Y."/>
            <person name="Xu Y."/>
            <person name="Heller-Uszynska K."/>
            <person name="Miao H."/>
            <person name="Cheng Z."/>
            <person name="Zhang S."/>
            <person name="Wu J."/>
            <person name="Yang Y."/>
            <person name="Kang H."/>
            <person name="Li M."/>
            <person name="Liang H."/>
            <person name="Ren X."/>
            <person name="Shi Z."/>
            <person name="Wen M."/>
            <person name="Jian M."/>
            <person name="Yang H."/>
            <person name="Zhang G."/>
            <person name="Yang Z."/>
            <person name="Chen R."/>
            <person name="Liu S."/>
            <person name="Li J."/>
            <person name="Ma L."/>
            <person name="Liu H."/>
            <person name="Zhou Y."/>
            <person name="Zhao J."/>
            <person name="Fang X."/>
            <person name="Li G."/>
            <person name="Fang L."/>
            <person name="Li Y."/>
            <person name="Liu D."/>
            <person name="Zheng H."/>
            <person name="Zhang Y."/>
            <person name="Qin N."/>
            <person name="Li Z."/>
            <person name="Yang G."/>
            <person name="Yang S."/>
            <person name="Bolund L."/>
            <person name="Kristiansen K."/>
            <person name="Zheng H."/>
            <person name="Li S."/>
            <person name="Zhang X."/>
            <person name="Yang H."/>
            <person name="Wang J."/>
            <person name="Sun R."/>
            <person name="Zhang B."/>
            <person name="Jiang S."/>
            <person name="Wang J."/>
            <person name="Du Y."/>
            <person name="Li S."/>
        </authorList>
    </citation>
    <scope>NUCLEOTIDE SEQUENCE [LARGE SCALE GENOMIC DNA]</scope>
    <source>
        <strain evidence="2">cv. 9930</strain>
    </source>
</reference>
<gene>
    <name evidence="1" type="ORF">Csa_6G510940</name>
</gene>
<sequence length="86" mass="9410">MKGLLCKGVIDSAGPQKNCFGVELLGEVFRQHSFYSAKKSKAAQLQFLKFSSSSSSFLDHLLLSVDTKEKLGWAANVRQNGPENSC</sequence>
<organism evidence="1 2">
    <name type="scientific">Cucumis sativus</name>
    <name type="common">Cucumber</name>
    <dbReference type="NCBI Taxonomy" id="3659"/>
    <lineage>
        <taxon>Eukaryota</taxon>
        <taxon>Viridiplantae</taxon>
        <taxon>Streptophyta</taxon>
        <taxon>Embryophyta</taxon>
        <taxon>Tracheophyta</taxon>
        <taxon>Spermatophyta</taxon>
        <taxon>Magnoliopsida</taxon>
        <taxon>eudicotyledons</taxon>
        <taxon>Gunneridae</taxon>
        <taxon>Pentapetalae</taxon>
        <taxon>rosids</taxon>
        <taxon>fabids</taxon>
        <taxon>Cucurbitales</taxon>
        <taxon>Cucurbitaceae</taxon>
        <taxon>Benincaseae</taxon>
        <taxon>Cucumis</taxon>
    </lineage>
</organism>
<protein>
    <submittedName>
        <fullName evidence="1">Uncharacterized protein</fullName>
    </submittedName>
</protein>
<evidence type="ECO:0000313" key="2">
    <source>
        <dbReference type="Proteomes" id="UP000029981"/>
    </source>
</evidence>